<evidence type="ECO:0000313" key="5">
    <source>
        <dbReference type="Proteomes" id="UP001501072"/>
    </source>
</evidence>
<dbReference type="InterPro" id="IPR017972">
    <property type="entry name" value="Cyt_P450_CS"/>
</dbReference>
<dbReference type="PRINTS" id="PR00385">
    <property type="entry name" value="P450"/>
</dbReference>
<organism evidence="4 5">
    <name type="scientific">Streptomyces thermogriseus</name>
    <dbReference type="NCBI Taxonomy" id="75292"/>
    <lineage>
        <taxon>Bacteria</taxon>
        <taxon>Bacillati</taxon>
        <taxon>Actinomycetota</taxon>
        <taxon>Actinomycetes</taxon>
        <taxon>Kitasatosporales</taxon>
        <taxon>Streptomycetaceae</taxon>
        <taxon>Streptomyces</taxon>
    </lineage>
</organism>
<dbReference type="InterPro" id="IPR001128">
    <property type="entry name" value="Cyt_P450"/>
</dbReference>
<comment type="caution">
    <text evidence="4">The sequence shown here is derived from an EMBL/GenBank/DDBJ whole genome shotgun (WGS) entry which is preliminary data.</text>
</comment>
<evidence type="ECO:0000313" key="4">
    <source>
        <dbReference type="EMBL" id="GAA1007467.1"/>
    </source>
</evidence>
<feature type="region of interest" description="Disordered" evidence="3">
    <location>
        <begin position="1"/>
        <end position="23"/>
    </location>
</feature>
<dbReference type="Proteomes" id="UP001501072">
    <property type="component" value="Unassembled WGS sequence"/>
</dbReference>
<keyword evidence="2" id="KW-0349">Heme</keyword>
<evidence type="ECO:0000256" key="2">
    <source>
        <dbReference type="RuleBase" id="RU000461"/>
    </source>
</evidence>
<evidence type="ECO:0000256" key="1">
    <source>
        <dbReference type="ARBA" id="ARBA00010617"/>
    </source>
</evidence>
<protein>
    <submittedName>
        <fullName evidence="4">Cytochrome P450</fullName>
    </submittedName>
</protein>
<dbReference type="PROSITE" id="PS00086">
    <property type="entry name" value="CYTOCHROME_P450"/>
    <property type="match status" value="1"/>
</dbReference>
<accession>A0ABP4DHE0</accession>
<dbReference type="RefSeq" id="WP_067391114.1">
    <property type="nucleotide sequence ID" value="NZ_BAAAHU010000013.1"/>
</dbReference>
<keyword evidence="2" id="KW-0479">Metal-binding</keyword>
<dbReference type="InterPro" id="IPR002397">
    <property type="entry name" value="Cyt_P450_B"/>
</dbReference>
<dbReference type="PANTHER" id="PTHR46696:SF1">
    <property type="entry name" value="CYTOCHROME P450 YJIB-RELATED"/>
    <property type="match status" value="1"/>
</dbReference>
<comment type="similarity">
    <text evidence="1 2">Belongs to the cytochrome P450 family.</text>
</comment>
<evidence type="ECO:0000256" key="3">
    <source>
        <dbReference type="SAM" id="MobiDB-lite"/>
    </source>
</evidence>
<keyword evidence="2" id="KW-0560">Oxidoreductase</keyword>
<keyword evidence="5" id="KW-1185">Reference proteome</keyword>
<dbReference type="Pfam" id="PF00067">
    <property type="entry name" value="p450"/>
    <property type="match status" value="1"/>
</dbReference>
<dbReference type="InterPro" id="IPR036396">
    <property type="entry name" value="Cyt_P450_sf"/>
</dbReference>
<dbReference type="PRINTS" id="PR00359">
    <property type="entry name" value="BP450"/>
</dbReference>
<dbReference type="SUPFAM" id="SSF48264">
    <property type="entry name" value="Cytochrome P450"/>
    <property type="match status" value="1"/>
</dbReference>
<reference evidence="5" key="1">
    <citation type="journal article" date="2019" name="Int. J. Syst. Evol. Microbiol.">
        <title>The Global Catalogue of Microorganisms (GCM) 10K type strain sequencing project: providing services to taxonomists for standard genome sequencing and annotation.</title>
        <authorList>
            <consortium name="The Broad Institute Genomics Platform"/>
            <consortium name="The Broad Institute Genome Sequencing Center for Infectious Disease"/>
            <person name="Wu L."/>
            <person name="Ma J."/>
        </authorList>
    </citation>
    <scope>NUCLEOTIDE SEQUENCE [LARGE SCALE GENOMIC DNA]</scope>
    <source>
        <strain evidence="5">JCM 11269</strain>
    </source>
</reference>
<proteinExistence type="inferred from homology"/>
<keyword evidence="2" id="KW-0408">Iron</keyword>
<dbReference type="EMBL" id="BAAAHU010000013">
    <property type="protein sequence ID" value="GAA1007467.1"/>
    <property type="molecule type" value="Genomic_DNA"/>
</dbReference>
<keyword evidence="2" id="KW-0503">Monooxygenase</keyword>
<name>A0ABP4DHE0_9ACTN</name>
<dbReference type="PANTHER" id="PTHR46696">
    <property type="entry name" value="P450, PUTATIVE (EUROFUNG)-RELATED"/>
    <property type="match status" value="1"/>
</dbReference>
<sequence length="402" mass="44891">MTDTAHGAVRLPTQRPSAFDPPAELSELREKCPITRMEFPDGHLGWLVTDHASVRSLLADPRFSARQELHHHAPFDHPFGKEPIQPAEPGFFIGMDDPEHSRYRRLVAGQFTKRRIARLAPRVEEIAESCLDAMERKGTREADLVAEYAQPIPARVICELLGVPLTDEERFQGAIRQFFHLSSSAQESRDAYLAILRYLAELVTRKRDNPGDDLLSGLIARGELDDRELATISLLLLVAGYETTANMISLGAFALLTHPEQLTLVREDEAVAENAVEELLRYLPLFRSGGMRTALQDTEVNGQQVKAGECLVLSLSAANRDPARFGEDAERLNVRRTATGHVAFGHGAHQCLGSQLARLEMRIAYTSLLRRFPSLRLAVPPQDVPLRDDMTIHGAHRLPITW</sequence>
<dbReference type="CDD" id="cd11030">
    <property type="entry name" value="CYP105-like"/>
    <property type="match status" value="1"/>
</dbReference>
<gene>
    <name evidence="4" type="ORF">GCM10009564_17450</name>
</gene>
<dbReference type="Gene3D" id="1.10.630.10">
    <property type="entry name" value="Cytochrome P450"/>
    <property type="match status" value="1"/>
</dbReference>